<dbReference type="SUPFAM" id="SSF46689">
    <property type="entry name" value="Homeodomain-like"/>
    <property type="match status" value="1"/>
</dbReference>
<dbReference type="RefSeq" id="WP_012504675.1">
    <property type="nucleotide sequence ID" value="NC_011059.1"/>
</dbReference>
<dbReference type="InterPro" id="IPR002514">
    <property type="entry name" value="Transposase_8"/>
</dbReference>
<evidence type="ECO:0000313" key="2">
    <source>
        <dbReference type="Proteomes" id="UP000002725"/>
    </source>
</evidence>
<dbReference type="KEGG" id="paa:Paes_0078"/>
<dbReference type="Gene3D" id="1.10.10.10">
    <property type="entry name" value="Winged helix-like DNA-binding domain superfamily/Winged helix DNA-binding domain"/>
    <property type="match status" value="1"/>
</dbReference>
<dbReference type="InterPro" id="IPR036388">
    <property type="entry name" value="WH-like_DNA-bd_sf"/>
</dbReference>
<dbReference type="HOGENOM" id="CLU_027402_36_1_10"/>
<keyword evidence="2" id="KW-1185">Reference proteome</keyword>
<dbReference type="GO" id="GO:0003677">
    <property type="term" value="F:DNA binding"/>
    <property type="evidence" value="ECO:0007669"/>
    <property type="project" value="InterPro"/>
</dbReference>
<evidence type="ECO:0000313" key="1">
    <source>
        <dbReference type="EMBL" id="ACF45138.1"/>
    </source>
</evidence>
<dbReference type="AlphaFoldDB" id="B4S344"/>
<dbReference type="GO" id="GO:0004803">
    <property type="term" value="F:transposase activity"/>
    <property type="evidence" value="ECO:0007669"/>
    <property type="project" value="InterPro"/>
</dbReference>
<dbReference type="STRING" id="290512.Paes_0078"/>
<organism evidence="1 2">
    <name type="scientific">Prosthecochloris aestuarii (strain DSM 271 / SK 413)</name>
    <dbReference type="NCBI Taxonomy" id="290512"/>
    <lineage>
        <taxon>Bacteria</taxon>
        <taxon>Pseudomonadati</taxon>
        <taxon>Chlorobiota</taxon>
        <taxon>Chlorobiia</taxon>
        <taxon>Chlorobiales</taxon>
        <taxon>Chlorobiaceae</taxon>
        <taxon>Prosthecochloris</taxon>
    </lineage>
</organism>
<sequence>MSKRKRKSFSSDFKARVALEAIHGLKTLNEIAQEFDVHPVQVSTWKKEVQQKATSLFEQKRGPKAVDPVEDPEKLYSEIGRLKVELDWLQKKSGISR</sequence>
<reference evidence="1" key="1">
    <citation type="submission" date="2008-06" db="EMBL/GenBank/DDBJ databases">
        <title>Complete sequence of chromosome of Prosthecochloris aestuarii DSM 271.</title>
        <authorList>
            <consortium name="US DOE Joint Genome Institute"/>
            <person name="Lucas S."/>
            <person name="Copeland A."/>
            <person name="Lapidus A."/>
            <person name="Glavina del Rio T."/>
            <person name="Dalin E."/>
            <person name="Tice H."/>
            <person name="Bruce D."/>
            <person name="Goodwin L."/>
            <person name="Pitluck S."/>
            <person name="Schmutz J."/>
            <person name="Larimer F."/>
            <person name="Land M."/>
            <person name="Hauser L."/>
            <person name="Kyrpides N."/>
            <person name="Anderson I."/>
            <person name="Liu Z."/>
            <person name="Li T."/>
            <person name="Zhao F."/>
            <person name="Overmann J."/>
            <person name="Bryant D.A."/>
            <person name="Richardson P."/>
        </authorList>
    </citation>
    <scope>NUCLEOTIDE SEQUENCE [LARGE SCALE GENOMIC DNA]</scope>
    <source>
        <strain evidence="1">DSM 271</strain>
    </source>
</reference>
<dbReference type="Proteomes" id="UP000002725">
    <property type="component" value="Chromosome"/>
</dbReference>
<gene>
    <name evidence="1" type="ordered locus">Paes_0078</name>
</gene>
<protein>
    <submittedName>
        <fullName evidence="1">Transposase IS3/IS911 family protein</fullName>
    </submittedName>
</protein>
<name>B4S344_PROA2</name>
<dbReference type="GO" id="GO:0006313">
    <property type="term" value="P:DNA transposition"/>
    <property type="evidence" value="ECO:0007669"/>
    <property type="project" value="InterPro"/>
</dbReference>
<proteinExistence type="predicted"/>
<dbReference type="Pfam" id="PF01527">
    <property type="entry name" value="HTH_Tnp_1"/>
    <property type="match status" value="1"/>
</dbReference>
<dbReference type="InterPro" id="IPR009057">
    <property type="entry name" value="Homeodomain-like_sf"/>
</dbReference>
<dbReference type="EMBL" id="CP001108">
    <property type="protein sequence ID" value="ACF45138.1"/>
    <property type="molecule type" value="Genomic_DNA"/>
</dbReference>
<accession>B4S344</accession>
<dbReference type="eggNOG" id="COG2963">
    <property type="taxonomic scope" value="Bacteria"/>
</dbReference>